<dbReference type="AlphaFoldDB" id="A0A7W7YHH2"/>
<dbReference type="RefSeq" id="WP_184204749.1">
    <property type="nucleotide sequence ID" value="NZ_JACHIF010000001.1"/>
</dbReference>
<keyword evidence="3" id="KW-0862">Zinc</keyword>
<proteinExistence type="predicted"/>
<keyword evidence="6" id="KW-1185">Reference proteome</keyword>
<keyword evidence="1" id="KW-0479">Metal-binding</keyword>
<feature type="domain" description="RanBP2-type" evidence="4">
    <location>
        <begin position="78"/>
        <end position="108"/>
    </location>
</feature>
<dbReference type="EMBL" id="JACHIF010000001">
    <property type="protein sequence ID" value="MBB5036209.1"/>
    <property type="molecule type" value="Genomic_DNA"/>
</dbReference>
<evidence type="ECO:0000256" key="1">
    <source>
        <dbReference type="ARBA" id="ARBA00022723"/>
    </source>
</evidence>
<evidence type="ECO:0000256" key="2">
    <source>
        <dbReference type="ARBA" id="ARBA00022771"/>
    </source>
</evidence>
<evidence type="ECO:0000313" key="6">
    <source>
        <dbReference type="Proteomes" id="UP000534294"/>
    </source>
</evidence>
<evidence type="ECO:0000313" key="5">
    <source>
        <dbReference type="EMBL" id="MBB5036209.1"/>
    </source>
</evidence>
<dbReference type="GO" id="GO:0008270">
    <property type="term" value="F:zinc ion binding"/>
    <property type="evidence" value="ECO:0007669"/>
    <property type="project" value="UniProtKB-KW"/>
</dbReference>
<dbReference type="SUPFAM" id="SSF54913">
    <property type="entry name" value="GlnB-like"/>
    <property type="match status" value="1"/>
</dbReference>
<name>A0A7W7YHH2_9BACT</name>
<dbReference type="Proteomes" id="UP000534294">
    <property type="component" value="Unassembled WGS sequence"/>
</dbReference>
<gene>
    <name evidence="5" type="ORF">HNQ64_000443</name>
</gene>
<dbReference type="InterPro" id="IPR001876">
    <property type="entry name" value="Znf_RanBP2"/>
</dbReference>
<dbReference type="PROSITE" id="PS50199">
    <property type="entry name" value="ZF_RANBP2_2"/>
    <property type="match status" value="1"/>
</dbReference>
<evidence type="ECO:0000259" key="4">
    <source>
        <dbReference type="PROSITE" id="PS50199"/>
    </source>
</evidence>
<keyword evidence="2" id="KW-0863">Zinc-finger</keyword>
<protein>
    <recommendedName>
        <fullName evidence="4">RanBP2-type domain-containing protein</fullName>
    </recommendedName>
</protein>
<accession>A0A7W7YHH2</accession>
<sequence length="108" mass="11839">MKPIFVDPDLTRVSFARNLLEGEGIACFIQNENTRTLGPSVAGYSYKNPLDPALCLLDDSQKEAATELIRLHFQNATVEGPEWTCTGCNETNPAAFDLCWSCGAERVA</sequence>
<dbReference type="Gene3D" id="3.30.70.790">
    <property type="entry name" value="UreE, C-terminal domain"/>
    <property type="match status" value="1"/>
</dbReference>
<dbReference type="InterPro" id="IPR011322">
    <property type="entry name" value="N-reg_PII-like_a/b"/>
</dbReference>
<dbReference type="SUPFAM" id="SSF90209">
    <property type="entry name" value="Ran binding protein zinc finger-like"/>
    <property type="match status" value="1"/>
</dbReference>
<comment type="caution">
    <text evidence="5">The sequence shown here is derived from an EMBL/GenBank/DDBJ whole genome shotgun (WGS) entry which is preliminary data.</text>
</comment>
<organism evidence="5 6">
    <name type="scientific">Prosthecobacter dejongeii</name>
    <dbReference type="NCBI Taxonomy" id="48465"/>
    <lineage>
        <taxon>Bacteria</taxon>
        <taxon>Pseudomonadati</taxon>
        <taxon>Verrucomicrobiota</taxon>
        <taxon>Verrucomicrobiia</taxon>
        <taxon>Verrucomicrobiales</taxon>
        <taxon>Verrucomicrobiaceae</taxon>
        <taxon>Prosthecobacter</taxon>
    </lineage>
</organism>
<dbReference type="InterPro" id="IPR036443">
    <property type="entry name" value="Znf_RanBP2_sf"/>
</dbReference>
<reference evidence="5 6" key="1">
    <citation type="submission" date="2020-08" db="EMBL/GenBank/DDBJ databases">
        <title>Genomic Encyclopedia of Type Strains, Phase IV (KMG-IV): sequencing the most valuable type-strain genomes for metagenomic binning, comparative biology and taxonomic classification.</title>
        <authorList>
            <person name="Goeker M."/>
        </authorList>
    </citation>
    <scope>NUCLEOTIDE SEQUENCE [LARGE SCALE GENOMIC DNA]</scope>
    <source>
        <strain evidence="5 6">DSM 12251</strain>
    </source>
</reference>
<evidence type="ECO:0000256" key="3">
    <source>
        <dbReference type="ARBA" id="ARBA00022833"/>
    </source>
</evidence>
<dbReference type="PROSITE" id="PS01358">
    <property type="entry name" value="ZF_RANBP2_1"/>
    <property type="match status" value="1"/>
</dbReference>